<dbReference type="EMBL" id="CP002098">
    <property type="protein sequence ID" value="ADM28666.1"/>
    <property type="molecule type" value="Genomic_DNA"/>
</dbReference>
<keyword evidence="1" id="KW-1133">Transmembrane helix</keyword>
<name>E0ST05_IGNAA</name>
<feature type="transmembrane region" description="Helical" evidence="1">
    <location>
        <begin position="12"/>
        <end position="30"/>
    </location>
</feature>
<evidence type="ECO:0000313" key="2">
    <source>
        <dbReference type="EMBL" id="ADM28666.1"/>
    </source>
</evidence>
<keyword evidence="1" id="KW-0812">Transmembrane</keyword>
<evidence type="ECO:0000256" key="1">
    <source>
        <dbReference type="SAM" id="Phobius"/>
    </source>
</evidence>
<keyword evidence="1" id="KW-0472">Membrane</keyword>
<dbReference type="HOGENOM" id="CLU_087511_0_0_2"/>
<dbReference type="BioCyc" id="IAGG583356:GHAH-1860-MONOMER"/>
<gene>
    <name evidence="2" type="ordered locus">Igag_1871</name>
</gene>
<keyword evidence="3" id="KW-1185">Reference proteome</keyword>
<dbReference type="AlphaFoldDB" id="E0ST05"/>
<dbReference type="KEGG" id="iag:Igag_1871"/>
<proteinExistence type="predicted"/>
<organism evidence="2 3">
    <name type="scientific">Ignisphaera aggregans (strain DSM 17230 / JCM 13409 / AQ1.S1)</name>
    <dbReference type="NCBI Taxonomy" id="583356"/>
    <lineage>
        <taxon>Archaea</taxon>
        <taxon>Thermoproteota</taxon>
        <taxon>Thermoprotei</taxon>
        <taxon>Desulfurococcales</taxon>
        <taxon>Desulfurococcaceae</taxon>
        <taxon>Ignisphaera</taxon>
    </lineage>
</organism>
<reference evidence="2 3" key="1">
    <citation type="journal article" date="2010" name="Stand. Genomic Sci.">
        <title>Complete genome sequence of Ignisphaera aggregans type strain (AQ1.S1).</title>
        <authorList>
            <person name="Goker M."/>
            <person name="Held B."/>
            <person name="Lapidus A."/>
            <person name="Nolan M."/>
            <person name="Spring S."/>
            <person name="Yasawong M."/>
            <person name="Lucas S."/>
            <person name="Glavina Del Rio T."/>
            <person name="Tice H."/>
            <person name="Cheng J.F."/>
            <person name="Goodwin L."/>
            <person name="Tapia R."/>
            <person name="Pitluck S."/>
            <person name="Liolios K."/>
            <person name="Ivanova N."/>
            <person name="Mavromatis K."/>
            <person name="Mikhailova N."/>
            <person name="Pati A."/>
            <person name="Chen A."/>
            <person name="Palaniappan K."/>
            <person name="Brambilla E."/>
            <person name="Land M."/>
            <person name="Hauser L."/>
            <person name="Chang Y.J."/>
            <person name="Jeffries C.D."/>
            <person name="Brettin T."/>
            <person name="Detter J.C."/>
            <person name="Han C."/>
            <person name="Rohde M."/>
            <person name="Sikorski J."/>
            <person name="Woyke T."/>
            <person name="Bristow J."/>
            <person name="Eisen J.A."/>
            <person name="Markowitz V."/>
            <person name="Hugenholtz P."/>
            <person name="Kyrpides N.C."/>
            <person name="Klenk H.P."/>
        </authorList>
    </citation>
    <scope>NUCLEOTIDE SEQUENCE [LARGE SCALE GENOMIC DNA]</scope>
    <source>
        <strain evidence="3">DSM 17230 / JCM 13409 / AQ1.S1</strain>
    </source>
</reference>
<evidence type="ECO:0000313" key="3">
    <source>
        <dbReference type="Proteomes" id="UP000001304"/>
    </source>
</evidence>
<protein>
    <submittedName>
        <fullName evidence="2">Uncharacterized protein</fullName>
    </submittedName>
</protein>
<dbReference type="Proteomes" id="UP000001304">
    <property type="component" value="Chromosome"/>
</dbReference>
<sequence length="171" mass="19618">MLIDITTVISSLVAQLPLIAIAILILILYIERRLKPIESRIEEYSRSLNTLIDFNEVMLSIQISRGLITDAEYRALTVLLSSARPIYKSKYYTKEVYEKLGLLLKKSPDEITWDDVFELEKIYDLLLKEAIESKRDDLARYAGKLKALIAIAKGLLLRRGVLPPPKRDEQI</sequence>
<accession>E0ST05</accession>